<dbReference type="EMBL" id="NTFH01000017">
    <property type="protein sequence ID" value="PHQ13659.1"/>
    <property type="molecule type" value="Genomic_DNA"/>
</dbReference>
<dbReference type="Gene3D" id="2.40.50.100">
    <property type="match status" value="2"/>
</dbReference>
<evidence type="ECO:0000259" key="5">
    <source>
        <dbReference type="Pfam" id="PF25917"/>
    </source>
</evidence>
<feature type="domain" description="Multidrug resistance protein MdtA-like barrel-sandwich hybrid" evidence="5">
    <location>
        <begin position="47"/>
        <end position="216"/>
    </location>
</feature>
<dbReference type="PANTHER" id="PTHR32347">
    <property type="entry name" value="EFFLUX SYSTEM COMPONENT YKNX-RELATED"/>
    <property type="match status" value="1"/>
</dbReference>
<accession>A0A2G1UGU7</accession>
<evidence type="ECO:0000256" key="3">
    <source>
        <dbReference type="ARBA" id="ARBA00023054"/>
    </source>
</evidence>
<dbReference type="AlphaFoldDB" id="A0A2G1UGU7"/>
<dbReference type="GO" id="GO:0030313">
    <property type="term" value="C:cell envelope"/>
    <property type="evidence" value="ECO:0007669"/>
    <property type="project" value="UniProtKB-SubCell"/>
</dbReference>
<feature type="coiled-coil region" evidence="4">
    <location>
        <begin position="140"/>
        <end position="174"/>
    </location>
</feature>
<evidence type="ECO:0000256" key="1">
    <source>
        <dbReference type="ARBA" id="ARBA00004196"/>
    </source>
</evidence>
<dbReference type="Gene3D" id="2.40.30.170">
    <property type="match status" value="1"/>
</dbReference>
<comment type="subcellular location">
    <subcellularLocation>
        <location evidence="1">Cell envelope</location>
    </subcellularLocation>
</comment>
<dbReference type="Proteomes" id="UP000231409">
    <property type="component" value="Unassembled WGS sequence"/>
</dbReference>
<dbReference type="PANTHER" id="PTHR32347:SF23">
    <property type="entry name" value="BLL5650 PROTEIN"/>
    <property type="match status" value="1"/>
</dbReference>
<evidence type="ECO:0000313" key="6">
    <source>
        <dbReference type="EMBL" id="PHQ13659.1"/>
    </source>
</evidence>
<proteinExistence type="inferred from homology"/>
<dbReference type="InterPro" id="IPR050465">
    <property type="entry name" value="UPF0194_transport"/>
</dbReference>
<dbReference type="Pfam" id="PF25917">
    <property type="entry name" value="BSH_RND"/>
    <property type="match status" value="1"/>
</dbReference>
<sequence>MVKSQSWLWSLIAVLVLAGGSYGVFVLFGEEPLPQGIVYGNGHIEGREVRIAAEVAGRVIEHHLAEGSKVSAGDTVAVIDPADARDRLRSAQAELASAREVRDGFDSQITTWRHHLKNAEKQRQRIRDLRSRNLASSSDLDQAENAVSEARGRLESLQRQKDAAEEQVAARAAQVALAESQLDKAEVAAPLSGTILIRAVETGEVVDTGQPLATMVNLQQLELKVYVPGDILNRISLGDPARIRVDGLPGDFSAKVGRIDDFAQFTPRDVHMPDERVRMVYGVTLVLDNPADALKPGMPADAWIRWDPDAEWPATLSVPAR</sequence>
<keyword evidence="3 4" id="KW-0175">Coiled coil</keyword>
<reference evidence="6 7" key="1">
    <citation type="submission" date="2017-09" db="EMBL/GenBank/DDBJ databases">
        <title>The draft genome sequences of Marinobacter sp. PWS21.</title>
        <authorList>
            <person name="Cao J."/>
        </authorList>
    </citation>
    <scope>NUCLEOTIDE SEQUENCE [LARGE SCALE GENOMIC DNA]</scope>
    <source>
        <strain evidence="6 7">PWS21</strain>
    </source>
</reference>
<protein>
    <submittedName>
        <fullName evidence="6">Heavy metal efflux system, membrane fusion protein</fullName>
    </submittedName>
</protein>
<dbReference type="SUPFAM" id="SSF111369">
    <property type="entry name" value="HlyD-like secretion proteins"/>
    <property type="match status" value="1"/>
</dbReference>
<organism evidence="6 7">
    <name type="scientific">Marinobacter profundi</name>
    <dbReference type="NCBI Taxonomy" id="2666256"/>
    <lineage>
        <taxon>Bacteria</taxon>
        <taxon>Pseudomonadati</taxon>
        <taxon>Pseudomonadota</taxon>
        <taxon>Gammaproteobacteria</taxon>
        <taxon>Pseudomonadales</taxon>
        <taxon>Marinobacteraceae</taxon>
        <taxon>Marinobacter</taxon>
    </lineage>
</organism>
<dbReference type="InterPro" id="IPR058625">
    <property type="entry name" value="MdtA-like_BSH"/>
</dbReference>
<gene>
    <name evidence="6" type="ORF">CLH61_17010</name>
</gene>
<name>A0A2G1UGU7_9GAMM</name>
<comment type="caution">
    <text evidence="6">The sequence shown here is derived from an EMBL/GenBank/DDBJ whole genome shotgun (WGS) entry which is preliminary data.</text>
</comment>
<evidence type="ECO:0000313" key="7">
    <source>
        <dbReference type="Proteomes" id="UP000231409"/>
    </source>
</evidence>
<evidence type="ECO:0000256" key="2">
    <source>
        <dbReference type="ARBA" id="ARBA00009477"/>
    </source>
</evidence>
<evidence type="ECO:0000256" key="4">
    <source>
        <dbReference type="SAM" id="Coils"/>
    </source>
</evidence>
<comment type="similarity">
    <text evidence="2">Belongs to the membrane fusion protein (MFP) (TC 8.A.1) family.</text>
</comment>
<keyword evidence="7" id="KW-1185">Reference proteome</keyword>